<proteinExistence type="predicted"/>
<dbReference type="Proteomes" id="UP000053319">
    <property type="component" value="Unassembled WGS sequence"/>
</dbReference>
<feature type="signal peptide" evidence="1">
    <location>
        <begin position="1"/>
        <end position="24"/>
    </location>
</feature>
<evidence type="ECO:0000256" key="1">
    <source>
        <dbReference type="SAM" id="SignalP"/>
    </source>
</evidence>
<evidence type="ECO:0000313" key="3">
    <source>
        <dbReference type="EMBL" id="EJF59866.1"/>
    </source>
</evidence>
<dbReference type="RefSeq" id="XP_007367329.1">
    <property type="nucleotide sequence ID" value="XM_007367267.1"/>
</dbReference>
<dbReference type="Gene3D" id="3.60.10.10">
    <property type="entry name" value="Endonuclease/exonuclease/phosphatase"/>
    <property type="match status" value="1"/>
</dbReference>
<reference evidence="3 4" key="1">
    <citation type="journal article" date="2012" name="Science">
        <title>The Paleozoic origin of enzymatic lignin decomposition reconstructed from 31 fungal genomes.</title>
        <authorList>
            <person name="Floudas D."/>
            <person name="Binder M."/>
            <person name="Riley R."/>
            <person name="Barry K."/>
            <person name="Blanchette R.A."/>
            <person name="Henrissat B."/>
            <person name="Martinez A.T."/>
            <person name="Otillar R."/>
            <person name="Spatafora J.W."/>
            <person name="Yadav J.S."/>
            <person name="Aerts A."/>
            <person name="Benoit I."/>
            <person name="Boyd A."/>
            <person name="Carlson A."/>
            <person name="Copeland A."/>
            <person name="Coutinho P.M."/>
            <person name="de Vries R.P."/>
            <person name="Ferreira P."/>
            <person name="Findley K."/>
            <person name="Foster B."/>
            <person name="Gaskell J."/>
            <person name="Glotzer D."/>
            <person name="Gorecki P."/>
            <person name="Heitman J."/>
            <person name="Hesse C."/>
            <person name="Hori C."/>
            <person name="Igarashi K."/>
            <person name="Jurgens J.A."/>
            <person name="Kallen N."/>
            <person name="Kersten P."/>
            <person name="Kohler A."/>
            <person name="Kuees U."/>
            <person name="Kumar T.K.A."/>
            <person name="Kuo A."/>
            <person name="LaButti K."/>
            <person name="Larrondo L.F."/>
            <person name="Lindquist E."/>
            <person name="Ling A."/>
            <person name="Lombard V."/>
            <person name="Lucas S."/>
            <person name="Lundell T."/>
            <person name="Martin R."/>
            <person name="McLaughlin D.J."/>
            <person name="Morgenstern I."/>
            <person name="Morin E."/>
            <person name="Murat C."/>
            <person name="Nagy L.G."/>
            <person name="Nolan M."/>
            <person name="Ohm R.A."/>
            <person name="Patyshakuliyeva A."/>
            <person name="Rokas A."/>
            <person name="Ruiz-Duenas F.J."/>
            <person name="Sabat G."/>
            <person name="Salamov A."/>
            <person name="Samejima M."/>
            <person name="Schmutz J."/>
            <person name="Slot J.C."/>
            <person name="St John F."/>
            <person name="Stenlid J."/>
            <person name="Sun H."/>
            <person name="Sun S."/>
            <person name="Syed K."/>
            <person name="Tsang A."/>
            <person name="Wiebenga A."/>
            <person name="Young D."/>
            <person name="Pisabarro A."/>
            <person name="Eastwood D.C."/>
            <person name="Martin F."/>
            <person name="Cullen D."/>
            <person name="Grigoriev I.V."/>
            <person name="Hibbett D.S."/>
        </authorList>
    </citation>
    <scope>NUCLEOTIDE SEQUENCE [LARGE SCALE GENOMIC DNA]</scope>
    <source>
        <strain evidence="3 4">LYAD-421 SS1</strain>
    </source>
</reference>
<dbReference type="InterPro" id="IPR036691">
    <property type="entry name" value="Endo/exonu/phosph_ase_sf"/>
</dbReference>
<gene>
    <name evidence="3" type="ORF">DICSQDRAFT_64229</name>
</gene>
<feature type="domain" description="Endonuclease/exonuclease/phosphatase" evidence="2">
    <location>
        <begin position="66"/>
        <end position="333"/>
    </location>
</feature>
<dbReference type="InterPro" id="IPR050410">
    <property type="entry name" value="CCR4/nocturin_mRNA_transcr"/>
</dbReference>
<dbReference type="EMBL" id="JH719420">
    <property type="protein sequence ID" value="EJF59866.1"/>
    <property type="molecule type" value="Genomic_DNA"/>
</dbReference>
<dbReference type="PANTHER" id="PTHR12121">
    <property type="entry name" value="CARBON CATABOLITE REPRESSOR PROTEIN 4"/>
    <property type="match status" value="1"/>
</dbReference>
<organism evidence="3 4">
    <name type="scientific">Dichomitus squalens (strain LYAD-421)</name>
    <name type="common">Western red white-rot fungus</name>
    <dbReference type="NCBI Taxonomy" id="732165"/>
    <lineage>
        <taxon>Eukaryota</taxon>
        <taxon>Fungi</taxon>
        <taxon>Dikarya</taxon>
        <taxon>Basidiomycota</taxon>
        <taxon>Agaricomycotina</taxon>
        <taxon>Agaricomycetes</taxon>
        <taxon>Polyporales</taxon>
        <taxon>Polyporaceae</taxon>
        <taxon>Dichomitus</taxon>
    </lineage>
</organism>
<feature type="chain" id="PRO_5004456088" description="Endonuclease/exonuclease/phosphatase domain-containing protein" evidence="1">
    <location>
        <begin position="25"/>
        <end position="343"/>
    </location>
</feature>
<keyword evidence="1" id="KW-0732">Signal</keyword>
<dbReference type="GeneID" id="18843284"/>
<dbReference type="OMA" id="DSMPDNI"/>
<evidence type="ECO:0000259" key="2">
    <source>
        <dbReference type="Pfam" id="PF03372"/>
    </source>
</evidence>
<accession>R7SUW6</accession>
<dbReference type="InterPro" id="IPR005135">
    <property type="entry name" value="Endo/exonuclease/phosphatase"/>
</dbReference>
<dbReference type="KEGG" id="dsq:DICSQDRAFT_64229"/>
<evidence type="ECO:0000313" key="4">
    <source>
        <dbReference type="Proteomes" id="UP000053319"/>
    </source>
</evidence>
<name>R7SUW6_DICSQ</name>
<dbReference type="SUPFAM" id="SSF56219">
    <property type="entry name" value="DNase I-like"/>
    <property type="match status" value="1"/>
</dbReference>
<sequence>MLSFEPLLGLLSLLLTLGVQGVAAMRVSTYNLRYDSMPDNITVAQTLSALPDPLTPPTYYGAKGEQPWSTRRVKVYEHLNSAGVVLAGFQEALVRQVDDLATLFGDEWSWVGVGRDDGVAAGEFSPIFYKKSDIELISNDSFWLSNTPFEPSKYPNAGSFRICTATHLLLKTGPSGPVRFTYLNTHLDDQSDDERRLAASLLLVRARYEAYTTKGPVIITGDFNSPSTGTDSGAYQIITGQIPPEPVNATFAAKYAVPNGTLSDFTMLDLKAEVPREYVSGEFATYTGFGAPGDATDFTRIDFVYGGSNGKWTATGYHVGTSLTDDGVLASDHRPVFADITLH</sequence>
<protein>
    <recommendedName>
        <fullName evidence="2">Endonuclease/exonuclease/phosphatase domain-containing protein</fullName>
    </recommendedName>
</protein>
<dbReference type="PANTHER" id="PTHR12121:SF36">
    <property type="entry name" value="ENDONUCLEASE_EXONUCLEASE_PHOSPHATASE DOMAIN-CONTAINING PROTEIN"/>
    <property type="match status" value="1"/>
</dbReference>
<dbReference type="OrthoDB" id="276515at2759"/>
<dbReference type="Pfam" id="PF03372">
    <property type="entry name" value="Exo_endo_phos"/>
    <property type="match status" value="1"/>
</dbReference>
<dbReference type="CDD" id="cd09083">
    <property type="entry name" value="EEP-1"/>
    <property type="match status" value="1"/>
</dbReference>
<dbReference type="HOGENOM" id="CLU_030508_0_1_1"/>
<dbReference type="GO" id="GO:0000175">
    <property type="term" value="F:3'-5'-RNA exonuclease activity"/>
    <property type="evidence" value="ECO:0007669"/>
    <property type="project" value="TreeGrafter"/>
</dbReference>
<dbReference type="AlphaFoldDB" id="R7SUW6"/>